<gene>
    <name evidence="2" type="ORF">QWZ16_03730</name>
</gene>
<name>A0ABT8BNV9_9VIBR</name>
<proteinExistence type="predicted"/>
<sequence>MKTIVAVLISTCFSSCVAFADSELLGQDTLSLTHEEILEIYKDNRVVYDQDNMPEGYTGDITALYMTINKLRDRLSMMRGDINRDYLYSGQYDDASRADLIKFVDGLMSVNDKLSRVREGYIHKPGQFDKYYALSVQTVSYTKKITNKTRKMVEVGDMRSGYAHELNLIASLMNDIAEGYKNKSLKRILSRGDITEQTDMPYAKTFNFKF</sequence>
<protein>
    <recommendedName>
        <fullName evidence="4">DUF4919 domain-containing protein</fullName>
    </recommendedName>
</protein>
<feature type="signal peptide" evidence="1">
    <location>
        <begin position="1"/>
        <end position="20"/>
    </location>
</feature>
<feature type="chain" id="PRO_5047453180" description="DUF4919 domain-containing protein" evidence="1">
    <location>
        <begin position="21"/>
        <end position="210"/>
    </location>
</feature>
<evidence type="ECO:0000313" key="2">
    <source>
        <dbReference type="EMBL" id="MDN3608852.1"/>
    </source>
</evidence>
<evidence type="ECO:0000313" key="3">
    <source>
        <dbReference type="Proteomes" id="UP001238540"/>
    </source>
</evidence>
<evidence type="ECO:0000256" key="1">
    <source>
        <dbReference type="SAM" id="SignalP"/>
    </source>
</evidence>
<keyword evidence="3" id="KW-1185">Reference proteome</keyword>
<keyword evidence="1" id="KW-0732">Signal</keyword>
<evidence type="ECO:0008006" key="4">
    <source>
        <dbReference type="Google" id="ProtNLM"/>
    </source>
</evidence>
<dbReference type="Proteomes" id="UP001238540">
    <property type="component" value="Unassembled WGS sequence"/>
</dbReference>
<accession>A0ABT8BNV9</accession>
<reference evidence="3" key="1">
    <citation type="journal article" date="2019" name="Int. J. Syst. Evol. Microbiol.">
        <title>The Global Catalogue of Microorganisms (GCM) 10K type strain sequencing project: providing services to taxonomists for standard genome sequencing and annotation.</title>
        <authorList>
            <consortium name="The Broad Institute Genomics Platform"/>
            <consortium name="The Broad Institute Genome Sequencing Center for Infectious Disease"/>
            <person name="Wu L."/>
            <person name="Ma J."/>
        </authorList>
    </citation>
    <scope>NUCLEOTIDE SEQUENCE [LARGE SCALE GENOMIC DNA]</scope>
    <source>
        <strain evidence="3">CECT 7398</strain>
    </source>
</reference>
<dbReference type="EMBL" id="JAUFQC010000001">
    <property type="protein sequence ID" value="MDN3608852.1"/>
    <property type="molecule type" value="Genomic_DNA"/>
</dbReference>
<dbReference type="RefSeq" id="WP_170883561.1">
    <property type="nucleotide sequence ID" value="NZ_JABEYA020000011.1"/>
</dbReference>
<organism evidence="2 3">
    <name type="scientific">Vibrio ostreicida</name>
    <dbReference type="NCBI Taxonomy" id="526588"/>
    <lineage>
        <taxon>Bacteria</taxon>
        <taxon>Pseudomonadati</taxon>
        <taxon>Pseudomonadota</taxon>
        <taxon>Gammaproteobacteria</taxon>
        <taxon>Vibrionales</taxon>
        <taxon>Vibrionaceae</taxon>
        <taxon>Vibrio</taxon>
    </lineage>
</organism>
<comment type="caution">
    <text evidence="2">The sequence shown here is derived from an EMBL/GenBank/DDBJ whole genome shotgun (WGS) entry which is preliminary data.</text>
</comment>